<proteinExistence type="inferred from homology"/>
<gene>
    <name evidence="5" type="ORF">Asera_13290</name>
</gene>
<evidence type="ECO:0000256" key="2">
    <source>
        <dbReference type="ARBA" id="ARBA00022598"/>
    </source>
</evidence>
<dbReference type="Proteomes" id="UP000680750">
    <property type="component" value="Chromosome"/>
</dbReference>
<keyword evidence="6" id="KW-1185">Reference proteome</keyword>
<dbReference type="GO" id="GO:0031956">
    <property type="term" value="F:medium-chain fatty acid-CoA ligase activity"/>
    <property type="evidence" value="ECO:0007669"/>
    <property type="project" value="TreeGrafter"/>
</dbReference>
<feature type="domain" description="AMP-dependent synthetase/ligase" evidence="3">
    <location>
        <begin position="35"/>
        <end position="402"/>
    </location>
</feature>
<dbReference type="InterPro" id="IPR025110">
    <property type="entry name" value="AMP-bd_C"/>
</dbReference>
<organism evidence="5 6">
    <name type="scientific">Actinocatenispora sera</name>
    <dbReference type="NCBI Taxonomy" id="390989"/>
    <lineage>
        <taxon>Bacteria</taxon>
        <taxon>Bacillati</taxon>
        <taxon>Actinomycetota</taxon>
        <taxon>Actinomycetes</taxon>
        <taxon>Micromonosporales</taxon>
        <taxon>Micromonosporaceae</taxon>
        <taxon>Actinocatenispora</taxon>
    </lineage>
</organism>
<dbReference type="Pfam" id="PF00501">
    <property type="entry name" value="AMP-binding"/>
    <property type="match status" value="1"/>
</dbReference>
<evidence type="ECO:0000256" key="1">
    <source>
        <dbReference type="ARBA" id="ARBA00006432"/>
    </source>
</evidence>
<accession>A0A810KYA2</accession>
<dbReference type="OrthoDB" id="9803968at2"/>
<dbReference type="InterPro" id="IPR000873">
    <property type="entry name" value="AMP-dep_synth/lig_dom"/>
</dbReference>
<feature type="domain" description="AMP-binding enzyme C-terminal" evidence="4">
    <location>
        <begin position="454"/>
        <end position="530"/>
    </location>
</feature>
<dbReference type="AlphaFoldDB" id="A0A810KYA2"/>
<evidence type="ECO:0000313" key="6">
    <source>
        <dbReference type="Proteomes" id="UP000680750"/>
    </source>
</evidence>
<dbReference type="Gene3D" id="3.40.50.12780">
    <property type="entry name" value="N-terminal domain of ligase-like"/>
    <property type="match status" value="1"/>
</dbReference>
<reference evidence="5" key="1">
    <citation type="submission" date="2020-08" db="EMBL/GenBank/DDBJ databases">
        <title>Whole genome shotgun sequence of Actinocatenispora sera NBRC 101916.</title>
        <authorList>
            <person name="Komaki H."/>
            <person name="Tamura T."/>
        </authorList>
    </citation>
    <scope>NUCLEOTIDE SEQUENCE</scope>
    <source>
        <strain evidence="5">NBRC 101916</strain>
    </source>
</reference>
<evidence type="ECO:0000313" key="5">
    <source>
        <dbReference type="EMBL" id="BCJ27221.1"/>
    </source>
</evidence>
<dbReference type="InterPro" id="IPR042099">
    <property type="entry name" value="ANL_N_sf"/>
</dbReference>
<protein>
    <submittedName>
        <fullName evidence="5">Cyclohexanecarboxylate-CoA ligase</fullName>
    </submittedName>
</protein>
<dbReference type="PANTHER" id="PTHR43201:SF5">
    <property type="entry name" value="MEDIUM-CHAIN ACYL-COA LIGASE ACSF2, MITOCHONDRIAL"/>
    <property type="match status" value="1"/>
</dbReference>
<sequence>MMYGAESLRLPSEERAAEYRAAGWWRDETFLDDLARAVDTRPDHPAIIAYRGDTAPRIISYRKLAELVERFAGALAALGVGRGDVVAMYLPNVWQITPLCLACNRIGAVSAAMFPALEEHDLRFTMTATRAPVCISIDRMDDMDVAARVAAAAPETVRHLVVIGADSTADAIDFTEYFLDTAHPTPDPALALRPDEVAALVSTSGTSGQMKAVAHTSNTLYAATRAGAEPYGLGPDDVIVTPHPHLHMAGMTYGALMPLQLNATWLMIYDRPYDVPLLLDTIERHSVTWAYMAPGFLVDMIAAQHERPRDVSSLQRIVSGSAPLQPDLIDSVRDTFQVPVHALWGMTENAAVTMTRPDDPADWATHSDGRPVPWMDIRIDAEEGEEAGRLLVRGASQCLGYLNQRDVYEACLEGDWFDTGDIARPDGRNGIRIVGRRSDLIIRADGLKVPVLLVEGLLAKHAGIKELALIGYPDPAVPGTELCCAVVVPDGTPPTLTELHDFLDRAGLTREFWPDRVQFVWQLPKNSVGKIQRTPLHRRLELAAEPR</sequence>
<keyword evidence="2 5" id="KW-0436">Ligase</keyword>
<dbReference type="Gene3D" id="3.30.300.30">
    <property type="match status" value="1"/>
</dbReference>
<comment type="similarity">
    <text evidence="1">Belongs to the ATP-dependent AMP-binding enzyme family.</text>
</comment>
<dbReference type="GO" id="GO:0006631">
    <property type="term" value="P:fatty acid metabolic process"/>
    <property type="evidence" value="ECO:0007669"/>
    <property type="project" value="TreeGrafter"/>
</dbReference>
<dbReference type="SUPFAM" id="SSF56801">
    <property type="entry name" value="Acetyl-CoA synthetase-like"/>
    <property type="match status" value="1"/>
</dbReference>
<dbReference type="PANTHER" id="PTHR43201">
    <property type="entry name" value="ACYL-COA SYNTHETASE"/>
    <property type="match status" value="1"/>
</dbReference>
<dbReference type="InterPro" id="IPR045851">
    <property type="entry name" value="AMP-bd_C_sf"/>
</dbReference>
<dbReference type="RefSeq" id="WP_030445450.1">
    <property type="nucleotide sequence ID" value="NZ_AP023354.1"/>
</dbReference>
<dbReference type="EMBL" id="AP023354">
    <property type="protein sequence ID" value="BCJ27221.1"/>
    <property type="molecule type" value="Genomic_DNA"/>
</dbReference>
<dbReference type="KEGG" id="aser:Asera_13290"/>
<dbReference type="Pfam" id="PF13193">
    <property type="entry name" value="AMP-binding_C"/>
    <property type="match status" value="1"/>
</dbReference>
<evidence type="ECO:0000259" key="3">
    <source>
        <dbReference type="Pfam" id="PF00501"/>
    </source>
</evidence>
<evidence type="ECO:0000259" key="4">
    <source>
        <dbReference type="Pfam" id="PF13193"/>
    </source>
</evidence>
<name>A0A810KYA2_9ACTN</name>